<keyword evidence="9" id="KW-0496">Mitochondrion</keyword>
<dbReference type="AlphaFoldDB" id="A0A9P9H447"/>
<dbReference type="InterPro" id="IPR036291">
    <property type="entry name" value="NAD(P)-bd_dom_sf"/>
</dbReference>
<gene>
    <name evidence="14" type="ORF">B0J15DRAFT_448648</name>
</gene>
<dbReference type="PANTHER" id="PTHR43981:SF2">
    <property type="entry name" value="ENOYL-[ACYL-CARRIER-PROTEIN] REDUCTASE, MITOCHONDRIAL"/>
    <property type="match status" value="1"/>
</dbReference>
<evidence type="ECO:0000256" key="3">
    <source>
        <dbReference type="ARBA" id="ARBA00022516"/>
    </source>
</evidence>
<dbReference type="SMART" id="SM00829">
    <property type="entry name" value="PKS_ER"/>
    <property type="match status" value="1"/>
</dbReference>
<comment type="subcellular location">
    <subcellularLocation>
        <location evidence="1">Mitochondrion</location>
    </subcellularLocation>
</comment>
<name>A0A9P9H447_FUSSL</name>
<dbReference type="Gene3D" id="3.40.50.720">
    <property type="entry name" value="NAD(P)-binding Rossmann-like Domain"/>
    <property type="match status" value="1"/>
</dbReference>
<evidence type="ECO:0000256" key="10">
    <source>
        <dbReference type="ARBA" id="ARBA00023160"/>
    </source>
</evidence>
<evidence type="ECO:0000256" key="4">
    <source>
        <dbReference type="ARBA" id="ARBA00022832"/>
    </source>
</evidence>
<evidence type="ECO:0000256" key="9">
    <source>
        <dbReference type="ARBA" id="ARBA00023128"/>
    </source>
</evidence>
<evidence type="ECO:0000256" key="2">
    <source>
        <dbReference type="ARBA" id="ARBA00010371"/>
    </source>
</evidence>
<dbReference type="OrthoDB" id="7482721at2759"/>
<proteinExistence type="inferred from homology"/>
<dbReference type="Gene3D" id="3.90.180.10">
    <property type="entry name" value="Medium-chain alcohol dehydrogenases, catalytic domain"/>
    <property type="match status" value="1"/>
</dbReference>
<sequence length="356" mass="39018">MAKSESLAFNYGASDVLGSLRLVPVSYPPLSPTKILVQFVAVPVNPLDFLVLHGQYPVQAQTRVNDDTGESYFVPGSDGVARILEKGAAVSDLQVGDMVILRTHCQGTWRTHAQLEASDVLRVPSGLDPHHSALLRMGVLPAFFLLQDYHAMSPGDWILQNAATGTVSHFVCQIAQLYGLNVASVIRDRANEDERERTERSLRCHGAAVVVTESELSTNEALAGKRIVLGIDFVSDDKLTSAMATVLAPGATLLTAGFLAPASAPDVNLRKLLWQQNITLRAFRLSEGLSKRSTELQRAVIEWLGGLLQRGILTSPLVSYVRWDQLDENREIVLRHTIQQAFKGHVGQRKTILILE</sequence>
<evidence type="ECO:0000256" key="11">
    <source>
        <dbReference type="ARBA" id="ARBA00038963"/>
    </source>
</evidence>
<dbReference type="GO" id="GO:0005739">
    <property type="term" value="C:mitochondrion"/>
    <property type="evidence" value="ECO:0007669"/>
    <property type="project" value="UniProtKB-SubCell"/>
</dbReference>
<keyword evidence="7" id="KW-0560">Oxidoreductase</keyword>
<evidence type="ECO:0000256" key="8">
    <source>
        <dbReference type="ARBA" id="ARBA00023098"/>
    </source>
</evidence>
<evidence type="ECO:0000259" key="13">
    <source>
        <dbReference type="SMART" id="SM00829"/>
    </source>
</evidence>
<dbReference type="GO" id="GO:0141148">
    <property type="term" value="F:enoyl-[acyl-carrier-protein] reductase (NADPH) activity"/>
    <property type="evidence" value="ECO:0007669"/>
    <property type="project" value="UniProtKB-EC"/>
</dbReference>
<keyword evidence="15" id="KW-1185">Reference proteome</keyword>
<organism evidence="14 15">
    <name type="scientific">Fusarium solani</name>
    <name type="common">Filamentous fungus</name>
    <dbReference type="NCBI Taxonomy" id="169388"/>
    <lineage>
        <taxon>Eukaryota</taxon>
        <taxon>Fungi</taxon>
        <taxon>Dikarya</taxon>
        <taxon>Ascomycota</taxon>
        <taxon>Pezizomycotina</taxon>
        <taxon>Sordariomycetes</taxon>
        <taxon>Hypocreomycetidae</taxon>
        <taxon>Hypocreales</taxon>
        <taxon>Nectriaceae</taxon>
        <taxon>Fusarium</taxon>
        <taxon>Fusarium solani species complex</taxon>
    </lineage>
</organism>
<dbReference type="Proteomes" id="UP000736672">
    <property type="component" value="Unassembled WGS sequence"/>
</dbReference>
<comment type="caution">
    <text evidence="14">The sequence shown here is derived from an EMBL/GenBank/DDBJ whole genome shotgun (WGS) entry which is preliminary data.</text>
</comment>
<keyword evidence="8" id="KW-0443">Lipid metabolism</keyword>
<evidence type="ECO:0000256" key="5">
    <source>
        <dbReference type="ARBA" id="ARBA00022857"/>
    </source>
</evidence>
<protein>
    <recommendedName>
        <fullName evidence="11">enoyl-[acyl-carrier-protein] reductase</fullName>
        <ecNumber evidence="11">1.3.1.104</ecNumber>
    </recommendedName>
</protein>
<comment type="similarity">
    <text evidence="2">Belongs to the zinc-containing alcohol dehydrogenase family. Quinone oxidoreductase subfamily.</text>
</comment>
<dbReference type="InterPro" id="IPR013154">
    <property type="entry name" value="ADH-like_N"/>
</dbReference>
<keyword evidence="4" id="KW-0276">Fatty acid metabolism</keyword>
<dbReference type="SUPFAM" id="SSF50129">
    <property type="entry name" value="GroES-like"/>
    <property type="match status" value="1"/>
</dbReference>
<evidence type="ECO:0000256" key="1">
    <source>
        <dbReference type="ARBA" id="ARBA00004173"/>
    </source>
</evidence>
<dbReference type="EC" id="1.3.1.104" evidence="11"/>
<feature type="domain" description="Enoyl reductase (ER)" evidence="13">
    <location>
        <begin position="15"/>
        <end position="355"/>
    </location>
</feature>
<evidence type="ECO:0000256" key="12">
    <source>
        <dbReference type="ARBA" id="ARBA00048843"/>
    </source>
</evidence>
<dbReference type="InterPro" id="IPR051034">
    <property type="entry name" value="Mito_Enoyl-ACP_Reductase"/>
</dbReference>
<dbReference type="SUPFAM" id="SSF51735">
    <property type="entry name" value="NAD(P)-binding Rossmann-fold domains"/>
    <property type="match status" value="1"/>
</dbReference>
<comment type="catalytic activity">
    <reaction evidence="12">
        <text>a 2,3-saturated acyl-[ACP] + NADP(+) = a (2E)-enoyl-[ACP] + NADPH + H(+)</text>
        <dbReference type="Rhea" id="RHEA:22564"/>
        <dbReference type="Rhea" id="RHEA-COMP:9925"/>
        <dbReference type="Rhea" id="RHEA-COMP:9926"/>
        <dbReference type="ChEBI" id="CHEBI:15378"/>
        <dbReference type="ChEBI" id="CHEBI:57783"/>
        <dbReference type="ChEBI" id="CHEBI:58349"/>
        <dbReference type="ChEBI" id="CHEBI:78784"/>
        <dbReference type="ChEBI" id="CHEBI:78785"/>
        <dbReference type="EC" id="1.3.1.104"/>
    </reaction>
</comment>
<keyword evidence="5" id="KW-0521">NADP</keyword>
<dbReference type="InterPro" id="IPR011032">
    <property type="entry name" value="GroES-like_sf"/>
</dbReference>
<dbReference type="EMBL" id="JAGTJS010000012">
    <property type="protein sequence ID" value="KAH7250788.1"/>
    <property type="molecule type" value="Genomic_DNA"/>
</dbReference>
<accession>A0A9P9H447</accession>
<evidence type="ECO:0000256" key="6">
    <source>
        <dbReference type="ARBA" id="ARBA00022946"/>
    </source>
</evidence>
<keyword evidence="3" id="KW-0444">Lipid biosynthesis</keyword>
<dbReference type="PANTHER" id="PTHR43981">
    <property type="entry name" value="ENOYL-[ACYL-CARRIER-PROTEIN] REDUCTASE, MITOCHONDRIAL"/>
    <property type="match status" value="1"/>
</dbReference>
<dbReference type="Pfam" id="PF08240">
    <property type="entry name" value="ADH_N"/>
    <property type="match status" value="1"/>
</dbReference>
<keyword evidence="6" id="KW-0809">Transit peptide</keyword>
<dbReference type="CDD" id="cd08290">
    <property type="entry name" value="ETR"/>
    <property type="match status" value="1"/>
</dbReference>
<reference evidence="14" key="1">
    <citation type="journal article" date="2021" name="Nat. Commun.">
        <title>Genetic determinants of endophytism in the Arabidopsis root mycobiome.</title>
        <authorList>
            <person name="Mesny F."/>
            <person name="Miyauchi S."/>
            <person name="Thiergart T."/>
            <person name="Pickel B."/>
            <person name="Atanasova L."/>
            <person name="Karlsson M."/>
            <person name="Huettel B."/>
            <person name="Barry K.W."/>
            <person name="Haridas S."/>
            <person name="Chen C."/>
            <person name="Bauer D."/>
            <person name="Andreopoulos W."/>
            <person name="Pangilinan J."/>
            <person name="LaButti K."/>
            <person name="Riley R."/>
            <person name="Lipzen A."/>
            <person name="Clum A."/>
            <person name="Drula E."/>
            <person name="Henrissat B."/>
            <person name="Kohler A."/>
            <person name="Grigoriev I.V."/>
            <person name="Martin F.M."/>
            <person name="Hacquard S."/>
        </authorList>
    </citation>
    <scope>NUCLEOTIDE SEQUENCE</scope>
    <source>
        <strain evidence="14">FSSC 5 MPI-SDFR-AT-0091</strain>
    </source>
</reference>
<dbReference type="InterPro" id="IPR020843">
    <property type="entry name" value="ER"/>
</dbReference>
<evidence type="ECO:0000313" key="14">
    <source>
        <dbReference type="EMBL" id="KAH7250788.1"/>
    </source>
</evidence>
<dbReference type="GO" id="GO:0006633">
    <property type="term" value="P:fatty acid biosynthetic process"/>
    <property type="evidence" value="ECO:0007669"/>
    <property type="project" value="UniProtKB-KW"/>
</dbReference>
<evidence type="ECO:0000256" key="7">
    <source>
        <dbReference type="ARBA" id="ARBA00023002"/>
    </source>
</evidence>
<evidence type="ECO:0000313" key="15">
    <source>
        <dbReference type="Proteomes" id="UP000736672"/>
    </source>
</evidence>
<keyword evidence="10" id="KW-0275">Fatty acid biosynthesis</keyword>